<dbReference type="GO" id="GO:1904680">
    <property type="term" value="F:peptide transmembrane transporter activity"/>
    <property type="evidence" value="ECO:0007669"/>
    <property type="project" value="TreeGrafter"/>
</dbReference>
<dbReference type="Gene3D" id="3.10.105.10">
    <property type="entry name" value="Dipeptide-binding Protein, Domain 3"/>
    <property type="match status" value="1"/>
</dbReference>
<comment type="caution">
    <text evidence="3">The sequence shown here is derived from an EMBL/GenBank/DDBJ whole genome shotgun (WGS) entry which is preliminary data.</text>
</comment>
<organism evidence="3">
    <name type="scientific">Caldilinea aerophila</name>
    <dbReference type="NCBI Taxonomy" id="133453"/>
    <lineage>
        <taxon>Bacteria</taxon>
        <taxon>Bacillati</taxon>
        <taxon>Chloroflexota</taxon>
        <taxon>Caldilineae</taxon>
        <taxon>Caldilineales</taxon>
        <taxon>Caldilineaceae</taxon>
        <taxon>Caldilinea</taxon>
    </lineage>
</organism>
<sequence length="592" mass="64473">MNYLFFLLALTAIIFAACAPAAAPTAGEQPAAPAAAGLPSEPGRGTDGELVLVYWQEVSILNPYLASGTKDFHGASLILDPLLEFNENVELVPVLAEEVPTLENGGVSEDLMSITYKLRPGILWADGTPLTAEDVVFTWEYCTDPATGCTVQNFVGVASVEALDELTVRVNFTDPTPYPYTAFVGYLSPIIQKAQFQNCKGAAAQACSEQNTNPIGTGPYKVAEFRANDTVVYEVNENYRNPNQPHFARVIIKGAEDASASARAVLETGEADYGWNLQVEPAVLLDMEAKGKGKIMSAFGANVERILINFTNPDPNLGEKRSLWTPEDPNPHPFLTDINVRKALSMAIDRNIIAEQLYGPGGKPTCNLLAGPPAVASTNNDACLQQDIEGANKLLDEAGYLDTNGDGIRETPDGIPLKILYQTSTNAVRQKTQALIQQWWKQIGVETELKNVEAAVFFGGDPASPDTYNKFYADVEMFTNGPDNPDPQQYLANWLCDGGANIPSPANNWGGSNVERWCSEEYDALFAQLRTATGEERNRLAIALNDMLVQNYVAIPLVFRASVSAYSNTLTGPNISGFETEEWNIETWHRVR</sequence>
<keyword evidence="1" id="KW-0732">Signal</keyword>
<protein>
    <submittedName>
        <fullName evidence="3">Peptide ABC transporter substrate-binding protein</fullName>
    </submittedName>
</protein>
<reference evidence="3" key="1">
    <citation type="journal article" date="2020" name="mSystems">
        <title>Genome- and Community-Level Interaction Insights into Carbon Utilization and Element Cycling Functions of Hydrothermarchaeota in Hydrothermal Sediment.</title>
        <authorList>
            <person name="Zhou Z."/>
            <person name="Liu Y."/>
            <person name="Xu W."/>
            <person name="Pan J."/>
            <person name="Luo Z.H."/>
            <person name="Li M."/>
        </authorList>
    </citation>
    <scope>NUCLEOTIDE SEQUENCE [LARGE SCALE GENOMIC DNA]</scope>
    <source>
        <strain evidence="3">SpSt-289</strain>
    </source>
</reference>
<gene>
    <name evidence="3" type="ORF">ENQ20_01985</name>
</gene>
<feature type="chain" id="PRO_5027708974" evidence="1">
    <location>
        <begin position="22"/>
        <end position="592"/>
    </location>
</feature>
<evidence type="ECO:0000256" key="1">
    <source>
        <dbReference type="SAM" id="SignalP"/>
    </source>
</evidence>
<feature type="domain" description="Solute-binding protein family 5" evidence="2">
    <location>
        <begin position="90"/>
        <end position="499"/>
    </location>
</feature>
<dbReference type="CDD" id="cd08513">
    <property type="entry name" value="PBP2_thermophilic_Hb8_like"/>
    <property type="match status" value="1"/>
</dbReference>
<dbReference type="InterPro" id="IPR039424">
    <property type="entry name" value="SBP_5"/>
</dbReference>
<dbReference type="InterPro" id="IPR000914">
    <property type="entry name" value="SBP_5_dom"/>
</dbReference>
<dbReference type="PIRSF" id="PIRSF002741">
    <property type="entry name" value="MppA"/>
    <property type="match status" value="1"/>
</dbReference>
<dbReference type="PANTHER" id="PTHR30290:SF65">
    <property type="entry name" value="MONOACYL PHOSPHATIDYLINOSITOL TETRAMANNOSIDE-BINDING PROTEIN LPQW-RELATED"/>
    <property type="match status" value="1"/>
</dbReference>
<dbReference type="GO" id="GO:0015833">
    <property type="term" value="P:peptide transport"/>
    <property type="evidence" value="ECO:0007669"/>
    <property type="project" value="TreeGrafter"/>
</dbReference>
<dbReference type="AlphaFoldDB" id="A0A7C1J8N4"/>
<dbReference type="Pfam" id="PF00496">
    <property type="entry name" value="SBP_bac_5"/>
    <property type="match status" value="1"/>
</dbReference>
<evidence type="ECO:0000313" key="3">
    <source>
        <dbReference type="EMBL" id="HDX30243.1"/>
    </source>
</evidence>
<name>A0A7C1J8N4_9CHLR</name>
<dbReference type="GO" id="GO:0043190">
    <property type="term" value="C:ATP-binding cassette (ABC) transporter complex"/>
    <property type="evidence" value="ECO:0007669"/>
    <property type="project" value="InterPro"/>
</dbReference>
<dbReference type="GO" id="GO:0042597">
    <property type="term" value="C:periplasmic space"/>
    <property type="evidence" value="ECO:0007669"/>
    <property type="project" value="UniProtKB-ARBA"/>
</dbReference>
<proteinExistence type="predicted"/>
<dbReference type="EMBL" id="DSMG01000029">
    <property type="protein sequence ID" value="HDX30243.1"/>
    <property type="molecule type" value="Genomic_DNA"/>
</dbReference>
<feature type="signal peptide" evidence="1">
    <location>
        <begin position="1"/>
        <end position="21"/>
    </location>
</feature>
<accession>A0A7C1J8N4</accession>
<dbReference type="SUPFAM" id="SSF53850">
    <property type="entry name" value="Periplasmic binding protein-like II"/>
    <property type="match status" value="1"/>
</dbReference>
<dbReference type="PANTHER" id="PTHR30290">
    <property type="entry name" value="PERIPLASMIC BINDING COMPONENT OF ABC TRANSPORTER"/>
    <property type="match status" value="1"/>
</dbReference>
<evidence type="ECO:0000259" key="2">
    <source>
        <dbReference type="Pfam" id="PF00496"/>
    </source>
</evidence>
<dbReference type="InterPro" id="IPR030678">
    <property type="entry name" value="Peptide/Ni-bd"/>
</dbReference>
<dbReference type="Gene3D" id="3.40.190.10">
    <property type="entry name" value="Periplasmic binding protein-like II"/>
    <property type="match status" value="1"/>
</dbReference>